<proteinExistence type="predicted"/>
<gene>
    <name evidence="1" type="ORF">NCTC13032_02683</name>
</gene>
<evidence type="ECO:0000313" key="1">
    <source>
        <dbReference type="EMBL" id="VTP66734.1"/>
    </source>
</evidence>
<sequence>MVDEADFTRDGLLLEVVQGDVAPHITVEVDQDGVETRDAVKQLGDIVVRFNLGGVRGSTGWPREVTNSSLNWCQSTSG</sequence>
<evidence type="ECO:0000313" key="2">
    <source>
        <dbReference type="Proteomes" id="UP000310719"/>
    </source>
</evidence>
<protein>
    <submittedName>
        <fullName evidence="1">Uncharacterized protein</fullName>
    </submittedName>
</protein>
<dbReference type="Proteomes" id="UP000310719">
    <property type="component" value="Chromosome"/>
</dbReference>
<dbReference type="AlphaFoldDB" id="A0A4U9HR67"/>
<dbReference type="EMBL" id="LR590464">
    <property type="protein sequence ID" value="VTP66734.1"/>
    <property type="molecule type" value="Genomic_DNA"/>
</dbReference>
<accession>A0A4U9HR67</accession>
<organism evidence="1 2">
    <name type="scientific">Leclercia adecarboxylata</name>
    <dbReference type="NCBI Taxonomy" id="83655"/>
    <lineage>
        <taxon>Bacteria</taxon>
        <taxon>Pseudomonadati</taxon>
        <taxon>Pseudomonadota</taxon>
        <taxon>Gammaproteobacteria</taxon>
        <taxon>Enterobacterales</taxon>
        <taxon>Enterobacteriaceae</taxon>
        <taxon>Leclercia</taxon>
    </lineage>
</organism>
<name>A0A4U9HR67_9ENTR</name>
<reference evidence="1 2" key="1">
    <citation type="submission" date="2019-05" db="EMBL/GenBank/DDBJ databases">
        <authorList>
            <consortium name="Pathogen Informatics"/>
        </authorList>
    </citation>
    <scope>NUCLEOTIDE SEQUENCE [LARGE SCALE GENOMIC DNA]</scope>
    <source>
        <strain evidence="1 2">NCTC13032</strain>
    </source>
</reference>